<evidence type="ECO:0000259" key="8">
    <source>
        <dbReference type="Pfam" id="PF03460"/>
    </source>
</evidence>
<dbReference type="Proteomes" id="UP000814353">
    <property type="component" value="Unassembled WGS sequence"/>
</dbReference>
<evidence type="ECO:0000256" key="6">
    <source>
        <dbReference type="ARBA" id="ARBA00023014"/>
    </source>
</evidence>
<keyword evidence="5" id="KW-0408">Iron</keyword>
<dbReference type="InterPro" id="IPR006067">
    <property type="entry name" value="NO2/SO3_Rdtase_4Fe4S_dom"/>
</dbReference>
<keyword evidence="6" id="KW-0411">Iron-sulfur</keyword>
<keyword evidence="12" id="KW-1185">Reference proteome</keyword>
<accession>A0A7V9VXU9</accession>
<feature type="domain" description="Nitrite/sulphite reductase 4Fe-4S" evidence="7">
    <location>
        <begin position="119"/>
        <end position="273"/>
    </location>
</feature>
<dbReference type="InterPro" id="IPR005117">
    <property type="entry name" value="NiRdtase/SiRdtase_haem-b_fer"/>
</dbReference>
<evidence type="ECO:0000313" key="9">
    <source>
        <dbReference type="EMBL" id="MBA2777419.1"/>
    </source>
</evidence>
<evidence type="ECO:0000256" key="2">
    <source>
        <dbReference type="ARBA" id="ARBA00022617"/>
    </source>
</evidence>
<sequence>MYRYDTHDQTLVNERVAQFRDQMNRYLAGRLSEEEFLPLRVQNGLYVQRYAPMLRIAIPYGMLASYQLRKLGDLARDYDRGYGHFTTRTNLQLNWPKLETVPDMLAELASVQMHAIQTSGNDIRNTSTDQFAGIAEDEEVDPRPWCELIRQWSTFHPEFTYLPRKFKIAVTGAAEDRAAIQVHDVGLRLWRDEHGEVRVRVLAGGGLGRTPMIGEVVRDDLPWQHLLTYLEALVRVYNQFGRRDNKFKARIKILVKALGIEEFRRRVDAEWAHLKDGPQTLTREAVDAMHKHFVDPERRVLSEEAIADFERLRGENRAFARFVTNNVHGHKTPGYKAVTLSLKRSGHSPGDLTWEQMHQVADLADEFSHGEIRVTHEQNLVLADVAVDRLEALWQRLDELGLANPTVGTLADLICCPGGDYCGLANAKSIPVAHAIQERFDDIDYLYDLGPLDLNISGCMNACGHHHVGHIGILGVDKKGEEWYQVSLGGAQGNDSSLGKILGPSFARESVPEVIDKVLQVYVGERAEGETFIETYRRIGLKPFKERVYA</sequence>
<dbReference type="InterPro" id="IPR045854">
    <property type="entry name" value="NO2/SO3_Rdtase_4Fe4S_sf"/>
</dbReference>
<evidence type="ECO:0000313" key="11">
    <source>
        <dbReference type="Proteomes" id="UP000518091"/>
    </source>
</evidence>
<dbReference type="EMBL" id="JABFUB010000001">
    <property type="protein sequence ID" value="MCG6660089.1"/>
    <property type="molecule type" value="Genomic_DNA"/>
</dbReference>
<dbReference type="Gene3D" id="3.30.413.10">
    <property type="entry name" value="Sulfite Reductase Hemoprotein, domain 1"/>
    <property type="match status" value="2"/>
</dbReference>
<name>A0A7V9VXU9_9GAMM</name>
<comment type="caution">
    <text evidence="9">The sequence shown here is derived from an EMBL/GenBank/DDBJ whole genome shotgun (WGS) entry which is preliminary data.</text>
</comment>
<keyword evidence="1" id="KW-0004">4Fe-4S</keyword>
<dbReference type="GO" id="GO:0051539">
    <property type="term" value="F:4 iron, 4 sulfur cluster binding"/>
    <property type="evidence" value="ECO:0007669"/>
    <property type="project" value="UniProtKB-KW"/>
</dbReference>
<dbReference type="SUPFAM" id="SSF56014">
    <property type="entry name" value="Nitrite and sulphite reductase 4Fe-4S domain-like"/>
    <property type="match status" value="2"/>
</dbReference>
<keyword evidence="2" id="KW-0349">Heme</keyword>
<protein>
    <submittedName>
        <fullName evidence="9">Nitrite/sulfite reductase</fullName>
    </submittedName>
</protein>
<reference evidence="9 11" key="2">
    <citation type="submission" date="2020-07" db="EMBL/GenBank/DDBJ databases">
        <title>Identification of Halomonas strains.</title>
        <authorList>
            <person name="Xiao Z."/>
            <person name="Shen J."/>
        </authorList>
    </citation>
    <scope>NUCLEOTIDE SEQUENCE [LARGE SCALE GENOMIC DNA]</scope>
    <source>
        <strain evidence="9 11">DSM 17331</strain>
    </source>
</reference>
<dbReference type="Pfam" id="PF01077">
    <property type="entry name" value="NIR_SIR"/>
    <property type="match status" value="2"/>
</dbReference>
<dbReference type="AlphaFoldDB" id="A0A7V9VXU9"/>
<dbReference type="PANTHER" id="PTHR32439:SF9">
    <property type="entry name" value="BLR3264 PROTEIN"/>
    <property type="match status" value="1"/>
</dbReference>
<dbReference type="InterPro" id="IPR051329">
    <property type="entry name" value="NIR_SIR_4Fe-4S"/>
</dbReference>
<keyword evidence="3" id="KW-0479">Metal-binding</keyword>
<keyword evidence="4" id="KW-0560">Oxidoreductase</keyword>
<dbReference type="InterPro" id="IPR036136">
    <property type="entry name" value="Nit/Sulf_reduc_fer-like_dom_sf"/>
</dbReference>
<evidence type="ECO:0000259" key="7">
    <source>
        <dbReference type="Pfam" id="PF01077"/>
    </source>
</evidence>
<dbReference type="SUPFAM" id="SSF55124">
    <property type="entry name" value="Nitrite/Sulfite reductase N-terminal domain-like"/>
    <property type="match status" value="2"/>
</dbReference>
<dbReference type="GO" id="GO:0020037">
    <property type="term" value="F:heme binding"/>
    <property type="evidence" value="ECO:0007669"/>
    <property type="project" value="InterPro"/>
</dbReference>
<dbReference type="GO" id="GO:0016491">
    <property type="term" value="F:oxidoreductase activity"/>
    <property type="evidence" value="ECO:0007669"/>
    <property type="project" value="UniProtKB-KW"/>
</dbReference>
<feature type="domain" description="Nitrite/Sulfite reductase ferredoxin-like" evidence="8">
    <location>
        <begin position="337"/>
        <end position="399"/>
    </location>
</feature>
<evidence type="ECO:0000256" key="5">
    <source>
        <dbReference type="ARBA" id="ARBA00023004"/>
    </source>
</evidence>
<proteinExistence type="predicted"/>
<evidence type="ECO:0000256" key="3">
    <source>
        <dbReference type="ARBA" id="ARBA00022723"/>
    </source>
</evidence>
<dbReference type="Gene3D" id="3.90.480.10">
    <property type="entry name" value="Sulfite Reductase Hemoprotein,Domain 2"/>
    <property type="match status" value="1"/>
</dbReference>
<evidence type="ECO:0000256" key="4">
    <source>
        <dbReference type="ARBA" id="ARBA00023002"/>
    </source>
</evidence>
<dbReference type="EMBL" id="JACEFT010000001">
    <property type="protein sequence ID" value="MBA2777419.1"/>
    <property type="molecule type" value="Genomic_DNA"/>
</dbReference>
<evidence type="ECO:0000256" key="1">
    <source>
        <dbReference type="ARBA" id="ARBA00022485"/>
    </source>
</evidence>
<dbReference type="GO" id="GO:0046872">
    <property type="term" value="F:metal ion binding"/>
    <property type="evidence" value="ECO:0007669"/>
    <property type="project" value="UniProtKB-KW"/>
</dbReference>
<dbReference type="Proteomes" id="UP000518091">
    <property type="component" value="Unassembled WGS sequence"/>
</dbReference>
<feature type="domain" description="Nitrite/Sulfite reductase ferredoxin-like" evidence="8">
    <location>
        <begin position="53"/>
        <end position="110"/>
    </location>
</feature>
<feature type="domain" description="Nitrite/sulphite reductase 4Fe-4S" evidence="7">
    <location>
        <begin position="414"/>
        <end position="548"/>
    </location>
</feature>
<organism evidence="9 11">
    <name type="scientific">Billgrantia kenyensis</name>
    <dbReference type="NCBI Taxonomy" id="321266"/>
    <lineage>
        <taxon>Bacteria</taxon>
        <taxon>Pseudomonadati</taxon>
        <taxon>Pseudomonadota</taxon>
        <taxon>Gammaproteobacteria</taxon>
        <taxon>Oceanospirillales</taxon>
        <taxon>Halomonadaceae</taxon>
        <taxon>Billgrantia</taxon>
    </lineage>
</organism>
<dbReference type="RefSeq" id="WP_181512929.1">
    <property type="nucleotide sequence ID" value="NZ_JABFUB010000001.1"/>
</dbReference>
<dbReference type="Pfam" id="PF03460">
    <property type="entry name" value="NIR_SIR_ferr"/>
    <property type="match status" value="2"/>
</dbReference>
<evidence type="ECO:0000313" key="10">
    <source>
        <dbReference type="EMBL" id="MCG6660089.1"/>
    </source>
</evidence>
<gene>
    <name evidence="9" type="ORF">H1D44_00720</name>
    <name evidence="10" type="ORF">HOP48_00795</name>
</gene>
<dbReference type="PANTHER" id="PTHR32439">
    <property type="entry name" value="FERREDOXIN--NITRITE REDUCTASE, CHLOROPLASTIC"/>
    <property type="match status" value="1"/>
</dbReference>
<evidence type="ECO:0000313" key="12">
    <source>
        <dbReference type="Proteomes" id="UP000814353"/>
    </source>
</evidence>
<reference evidence="10 12" key="1">
    <citation type="submission" date="2020-05" db="EMBL/GenBank/DDBJ databases">
        <title>Comparative genomic analysis of denitrifying bacteria from Halomonas genus.</title>
        <authorList>
            <person name="Wang L."/>
            <person name="Shao Z."/>
        </authorList>
    </citation>
    <scope>NUCLEOTIDE SEQUENCE [LARGE SCALE GENOMIC DNA]</scope>
    <source>
        <strain evidence="10 12">DSM 17331</strain>
    </source>
</reference>